<evidence type="ECO:0000256" key="5">
    <source>
        <dbReference type="RuleBase" id="RU361279"/>
    </source>
</evidence>
<keyword evidence="6" id="KW-0436">Ligase</keyword>
<protein>
    <recommendedName>
        <fullName evidence="5">5-formyltetrahydrofolate cyclo-ligase</fullName>
        <ecNumber evidence="5">6.3.3.2</ecNumber>
    </recommendedName>
</protein>
<dbReference type="InterPro" id="IPR024185">
    <property type="entry name" value="FTHF_cligase-like_sf"/>
</dbReference>
<keyword evidence="5" id="KW-0460">Magnesium</keyword>
<gene>
    <name evidence="6" type="ORF">DN730_09505</name>
</gene>
<dbReference type="GO" id="GO:0046872">
    <property type="term" value="F:metal ion binding"/>
    <property type="evidence" value="ECO:0007669"/>
    <property type="project" value="UniProtKB-KW"/>
</dbReference>
<keyword evidence="5" id="KW-0479">Metal-binding</keyword>
<feature type="binding site" evidence="4">
    <location>
        <position position="51"/>
    </location>
    <ligand>
        <name>substrate</name>
    </ligand>
</feature>
<evidence type="ECO:0000256" key="4">
    <source>
        <dbReference type="PIRSR" id="PIRSR006806-1"/>
    </source>
</evidence>
<dbReference type="PANTHER" id="PTHR23407">
    <property type="entry name" value="ATPASE INHIBITOR/5-FORMYLTETRAHYDROFOLATE CYCLO-LIGASE"/>
    <property type="match status" value="1"/>
</dbReference>
<keyword evidence="3 4" id="KW-0067">ATP-binding</keyword>
<dbReference type="Gene3D" id="3.40.50.10420">
    <property type="entry name" value="NagB/RpiA/CoA transferase-like"/>
    <property type="match status" value="1"/>
</dbReference>
<reference evidence="6 7" key="1">
    <citation type="submission" date="2018-06" db="EMBL/GenBank/DDBJ databases">
        <title>Marinomonas sp. YLB-05 draft genome sequence.</title>
        <authorList>
            <person name="Yu L."/>
            <person name="Tang X."/>
        </authorList>
    </citation>
    <scope>NUCLEOTIDE SEQUENCE [LARGE SCALE GENOMIC DNA]</scope>
    <source>
        <strain evidence="6 7">YLB-05</strain>
    </source>
</reference>
<dbReference type="PIRSF" id="PIRSF006806">
    <property type="entry name" value="FTHF_cligase"/>
    <property type="match status" value="1"/>
</dbReference>
<evidence type="ECO:0000256" key="2">
    <source>
        <dbReference type="ARBA" id="ARBA00022741"/>
    </source>
</evidence>
<proteinExistence type="inferred from homology"/>
<name>A0A370UAK3_9GAMM</name>
<dbReference type="GO" id="GO:0030272">
    <property type="term" value="F:5-formyltetrahydrofolate cyclo-ligase activity"/>
    <property type="evidence" value="ECO:0007669"/>
    <property type="project" value="UniProtKB-EC"/>
</dbReference>
<dbReference type="GO" id="GO:0005524">
    <property type="term" value="F:ATP binding"/>
    <property type="evidence" value="ECO:0007669"/>
    <property type="project" value="UniProtKB-KW"/>
</dbReference>
<sequence>MTLDRQTLRYELRQKRKQLTNAQQSDAAHDVLSQFLDALSPTPHSHLALYLTNDGEISPAEICQWCWSNNMNVFLPVLNGQALVFARYTQTSQWQENRFGILEPIDSTPLSGEEMDYVLMPLVGFDKKGDRLGMGGGFYDRTFEHKAKRTKLIGLAHDCQEVTELPTASWDVPLAGILTPTRFIRCDR</sequence>
<dbReference type="EMBL" id="QKRA01000003">
    <property type="protein sequence ID" value="RDL44778.1"/>
    <property type="molecule type" value="Genomic_DNA"/>
</dbReference>
<comment type="catalytic activity">
    <reaction evidence="5">
        <text>(6S)-5-formyl-5,6,7,8-tetrahydrofolate + ATP = (6R)-5,10-methenyltetrahydrofolate + ADP + phosphate</text>
        <dbReference type="Rhea" id="RHEA:10488"/>
        <dbReference type="ChEBI" id="CHEBI:30616"/>
        <dbReference type="ChEBI" id="CHEBI:43474"/>
        <dbReference type="ChEBI" id="CHEBI:57455"/>
        <dbReference type="ChEBI" id="CHEBI:57457"/>
        <dbReference type="ChEBI" id="CHEBI:456216"/>
        <dbReference type="EC" id="6.3.3.2"/>
    </reaction>
</comment>
<evidence type="ECO:0000313" key="6">
    <source>
        <dbReference type="EMBL" id="RDL44778.1"/>
    </source>
</evidence>
<evidence type="ECO:0000256" key="1">
    <source>
        <dbReference type="ARBA" id="ARBA00010638"/>
    </source>
</evidence>
<dbReference type="InterPro" id="IPR002698">
    <property type="entry name" value="FTHF_cligase"/>
</dbReference>
<dbReference type="Pfam" id="PF01812">
    <property type="entry name" value="5-FTHF_cyc-lig"/>
    <property type="match status" value="1"/>
</dbReference>
<feature type="binding site" evidence="4">
    <location>
        <begin position="131"/>
        <end position="139"/>
    </location>
    <ligand>
        <name>ATP</name>
        <dbReference type="ChEBI" id="CHEBI:30616"/>
    </ligand>
</feature>
<feature type="binding site" evidence="4">
    <location>
        <begin position="5"/>
        <end position="9"/>
    </location>
    <ligand>
        <name>ATP</name>
        <dbReference type="ChEBI" id="CHEBI:30616"/>
    </ligand>
</feature>
<dbReference type="NCBIfam" id="TIGR02727">
    <property type="entry name" value="MTHFS_bact"/>
    <property type="match status" value="1"/>
</dbReference>
<dbReference type="EC" id="6.3.3.2" evidence="5"/>
<evidence type="ECO:0000313" key="7">
    <source>
        <dbReference type="Proteomes" id="UP000254326"/>
    </source>
</evidence>
<dbReference type="RefSeq" id="WP_115468041.1">
    <property type="nucleotide sequence ID" value="NZ_QKRA01000003.1"/>
</dbReference>
<dbReference type="SUPFAM" id="SSF100950">
    <property type="entry name" value="NagB/RpiA/CoA transferase-like"/>
    <property type="match status" value="1"/>
</dbReference>
<accession>A0A370UAK3</accession>
<keyword evidence="2 4" id="KW-0547">Nucleotide-binding</keyword>
<comment type="caution">
    <text evidence="6">The sequence shown here is derived from an EMBL/GenBank/DDBJ whole genome shotgun (WGS) entry which is preliminary data.</text>
</comment>
<dbReference type="InterPro" id="IPR037171">
    <property type="entry name" value="NagB/RpiA_transferase-like"/>
</dbReference>
<keyword evidence="7" id="KW-1185">Reference proteome</keyword>
<comment type="cofactor">
    <cofactor evidence="5">
        <name>Mg(2+)</name>
        <dbReference type="ChEBI" id="CHEBI:18420"/>
    </cofactor>
</comment>
<feature type="binding site" evidence="4">
    <location>
        <position position="56"/>
    </location>
    <ligand>
        <name>substrate</name>
    </ligand>
</feature>
<evidence type="ECO:0000256" key="3">
    <source>
        <dbReference type="ARBA" id="ARBA00022840"/>
    </source>
</evidence>
<dbReference type="OrthoDB" id="9801938at2"/>
<dbReference type="AlphaFoldDB" id="A0A370UAK3"/>
<dbReference type="PANTHER" id="PTHR23407:SF1">
    <property type="entry name" value="5-FORMYLTETRAHYDROFOLATE CYCLO-LIGASE"/>
    <property type="match status" value="1"/>
</dbReference>
<dbReference type="GO" id="GO:0035999">
    <property type="term" value="P:tetrahydrofolate interconversion"/>
    <property type="evidence" value="ECO:0007669"/>
    <property type="project" value="TreeGrafter"/>
</dbReference>
<comment type="similarity">
    <text evidence="1 5">Belongs to the 5-formyltetrahydrofolate cyclo-ligase family.</text>
</comment>
<dbReference type="GO" id="GO:0009396">
    <property type="term" value="P:folic acid-containing compound biosynthetic process"/>
    <property type="evidence" value="ECO:0007669"/>
    <property type="project" value="TreeGrafter"/>
</dbReference>
<dbReference type="Proteomes" id="UP000254326">
    <property type="component" value="Unassembled WGS sequence"/>
</dbReference>
<organism evidence="6 7">
    <name type="scientific">Marinomonas piezotolerans</name>
    <dbReference type="NCBI Taxonomy" id="2213058"/>
    <lineage>
        <taxon>Bacteria</taxon>
        <taxon>Pseudomonadati</taxon>
        <taxon>Pseudomonadota</taxon>
        <taxon>Gammaproteobacteria</taxon>
        <taxon>Oceanospirillales</taxon>
        <taxon>Oceanospirillaceae</taxon>
        <taxon>Marinomonas</taxon>
    </lineage>
</organism>